<dbReference type="AlphaFoldDB" id="A0A5N7JSY6"/>
<dbReference type="SMART" id="SM00827">
    <property type="entry name" value="PKS_AT"/>
    <property type="match status" value="1"/>
</dbReference>
<evidence type="ECO:0000313" key="8">
    <source>
        <dbReference type="Proteomes" id="UP000325438"/>
    </source>
</evidence>
<evidence type="ECO:0000256" key="2">
    <source>
        <dbReference type="ARBA" id="ARBA00006288"/>
    </source>
</evidence>
<reference evidence="7 8" key="1">
    <citation type="submission" date="2019-09" db="EMBL/GenBank/DDBJ databases">
        <title>The draft genomes of Allium pathogen Pseudomonas sp.</title>
        <authorList>
            <person name="Fujikawa T."/>
            <person name="Sawada H."/>
        </authorList>
    </citation>
    <scope>NUCLEOTIDE SEQUENCE [LARGE SCALE GENOMIC DNA]</scope>
    <source>
        <strain evidence="7 8">MAFF 730085</strain>
    </source>
</reference>
<dbReference type="GO" id="GO:0005504">
    <property type="term" value="F:fatty acid binding"/>
    <property type="evidence" value="ECO:0007669"/>
    <property type="project" value="TreeGrafter"/>
</dbReference>
<evidence type="ECO:0000259" key="6">
    <source>
        <dbReference type="SMART" id="SM00827"/>
    </source>
</evidence>
<dbReference type="SUPFAM" id="SSF52151">
    <property type="entry name" value="FabD/lysophospholipase-like"/>
    <property type="match status" value="1"/>
</dbReference>
<dbReference type="RefSeq" id="WP_152749329.1">
    <property type="nucleotide sequence ID" value="NZ_VUBA01000058.1"/>
</dbReference>
<dbReference type="PANTHER" id="PTHR10909:SF382">
    <property type="entry name" value="ACYL-COENZYME A OXIDASE"/>
    <property type="match status" value="1"/>
</dbReference>
<evidence type="ECO:0000256" key="5">
    <source>
        <dbReference type="ARBA" id="ARBA00023002"/>
    </source>
</evidence>
<dbReference type="InterPro" id="IPR014043">
    <property type="entry name" value="Acyl_transferase_dom"/>
</dbReference>
<evidence type="ECO:0000256" key="1">
    <source>
        <dbReference type="ARBA" id="ARBA00001974"/>
    </source>
</evidence>
<keyword evidence="7" id="KW-0012">Acyltransferase</keyword>
<dbReference type="SUPFAM" id="SSF55048">
    <property type="entry name" value="Probable ACP-binding domain of malonyl-CoA ACP transacylase"/>
    <property type="match status" value="1"/>
</dbReference>
<keyword evidence="5" id="KW-0560">Oxidoreductase</keyword>
<dbReference type="InterPro" id="IPR001227">
    <property type="entry name" value="Ac_transferase_dom_sf"/>
</dbReference>
<dbReference type="PANTHER" id="PTHR10909">
    <property type="entry name" value="ELECTRON TRANSPORT OXIDOREDUCTASE"/>
    <property type="match status" value="1"/>
</dbReference>
<accession>A0A5N7JSY6</accession>
<dbReference type="Gene3D" id="2.40.110.10">
    <property type="entry name" value="Butyryl-CoA Dehydrogenase, subunit A, domain 2"/>
    <property type="match status" value="1"/>
</dbReference>
<dbReference type="GO" id="GO:0033540">
    <property type="term" value="P:fatty acid beta-oxidation using acyl-CoA oxidase"/>
    <property type="evidence" value="ECO:0007669"/>
    <property type="project" value="TreeGrafter"/>
</dbReference>
<dbReference type="Gene3D" id="3.40.366.10">
    <property type="entry name" value="Malonyl-Coenzyme A Acyl Carrier Protein, domain 2"/>
    <property type="match status" value="1"/>
</dbReference>
<organism evidence="7 8">
    <name type="scientific">Pseudomonas kitaguniensis</name>
    <dbReference type="NCBI Taxonomy" id="2607908"/>
    <lineage>
        <taxon>Bacteria</taxon>
        <taxon>Pseudomonadati</taxon>
        <taxon>Pseudomonadota</taxon>
        <taxon>Gammaproteobacteria</taxon>
        <taxon>Pseudomonadales</taxon>
        <taxon>Pseudomonadaceae</taxon>
        <taxon>Pseudomonas</taxon>
    </lineage>
</organism>
<dbReference type="Pfam" id="PF00698">
    <property type="entry name" value="Acyl_transf_1"/>
    <property type="match status" value="1"/>
</dbReference>
<sequence length="941" mass="102199">MSTQLNISHQNYVFAFPGQGSNPCGALADLYQHIPEARGRIDETLAIIEKAAAQYEPHTQPGLLTQVILTRDHTLPLPSGVAQLALYSTAVVLNQLLQAIGIVPALIVAQSFGEIAARVCGGAFDIAQGARAVCALNAAYRDEEGRGSMLAINLSAQDTQALLDRFPESNLVVGSVNAPAQCIISGETADLEHLLANHHDGAHPLRPVSIAYASHYPHHVNVARRLYENLQPLTSKPLSTPIYSTVLGSRYEPEDDLHQMFTRGVTQPTNLPYTLQQLPTDEHTVFIDLGVNSGLSICIRKSLHNAQTYAPLAQTIETLRHLLVRAPVEQAAIVALRQLASGPVDRQTHLQIAEIFSEPELHPRANQTDHDRHRHTYQRLQYLMRQLPEGIHGFAQPQLLMAVATHAAINDPSLFMGCVIQQGLCIGTLLAFEKDHPSAAQWRRKLETGETLGVYALTEIGRSNSHMGASVEAIFDAQTRTFVLNTPNKAALKFANVGINNLDKVGVVFAQLTVQGQACGVFAFVLPLSDAQGPRPGISMSSPAEIRAVPLDYGLASFDKVNLPFDAWLRDGASIDASNHFHDPLGSTDRRLIRSLFAPKNVWAMVGIGLSSVMLACSTLALTHANRRTTQARIGNGTGLLAFRTQRRALFGCLATAYVMKCFANDSARLWIEGTASQASLQTTGTGDVTWTPWAAISQTLALTKALCAPAAEALATECRLRCGVAGALNLNRFADYEGMAKIYQDAGGNNRMILLDAAKVLIGQPLSEPTPPNPQAELDDAEYWQAMARTLEYRLLKQVAEHVAMHCVEGEDDMQVWNSQLMVVARAGEAYAQRLAIESAVLASNSLTQELPKQIGSALCGLYVLEYLNKHAAWFISEGLMDIPRYRALEATLDSLSDFLATHVKLLIEAFGHGDATRAAIADTGHYPEALANKLQWAIG</sequence>
<feature type="domain" description="Malonyl-CoA:ACP transacylase (MAT)" evidence="6">
    <location>
        <begin position="15"/>
        <end position="321"/>
    </location>
</feature>
<gene>
    <name evidence="7" type="ORF">F0170_10810</name>
</gene>
<evidence type="ECO:0000256" key="4">
    <source>
        <dbReference type="ARBA" id="ARBA00022827"/>
    </source>
</evidence>
<dbReference type="InterPro" id="IPR002655">
    <property type="entry name" value="Acyl-CoA_oxidase_C"/>
</dbReference>
<keyword evidence="3" id="KW-0285">Flavoprotein</keyword>
<dbReference type="InterPro" id="IPR016035">
    <property type="entry name" value="Acyl_Trfase/lysoPLipase"/>
</dbReference>
<dbReference type="Pfam" id="PF22924">
    <property type="entry name" value="ACOX_C_alpha1"/>
    <property type="match status" value="1"/>
</dbReference>
<dbReference type="InterPro" id="IPR055060">
    <property type="entry name" value="ACOX_C_alpha1"/>
</dbReference>
<protein>
    <submittedName>
        <fullName evidence="7">Acyltransferase domain-containing protein</fullName>
    </submittedName>
</protein>
<dbReference type="GO" id="GO:0016746">
    <property type="term" value="F:acyltransferase activity"/>
    <property type="evidence" value="ECO:0007669"/>
    <property type="project" value="UniProtKB-KW"/>
</dbReference>
<dbReference type="InterPro" id="IPR016036">
    <property type="entry name" value="Malonyl_transacylase_ACP-bd"/>
</dbReference>
<dbReference type="SUPFAM" id="SSF47203">
    <property type="entry name" value="Acyl-CoA dehydrogenase C-terminal domain-like"/>
    <property type="match status" value="2"/>
</dbReference>
<dbReference type="GO" id="GO:0071949">
    <property type="term" value="F:FAD binding"/>
    <property type="evidence" value="ECO:0007669"/>
    <property type="project" value="InterPro"/>
</dbReference>
<evidence type="ECO:0000256" key="3">
    <source>
        <dbReference type="ARBA" id="ARBA00022630"/>
    </source>
</evidence>
<proteinExistence type="inferred from homology"/>
<dbReference type="InterPro" id="IPR046373">
    <property type="entry name" value="Acyl-CoA_Oxase/DH_mid-dom_sf"/>
</dbReference>
<dbReference type="InterPro" id="IPR009100">
    <property type="entry name" value="AcylCoA_DH/oxidase_NM_dom_sf"/>
</dbReference>
<comment type="similarity">
    <text evidence="2">Belongs to the acyl-CoA oxidase family.</text>
</comment>
<name>A0A5N7JSY6_9PSED</name>
<dbReference type="GO" id="GO:0003997">
    <property type="term" value="F:acyl-CoA oxidase activity"/>
    <property type="evidence" value="ECO:0007669"/>
    <property type="project" value="InterPro"/>
</dbReference>
<evidence type="ECO:0000313" key="7">
    <source>
        <dbReference type="EMBL" id="MPQ84435.1"/>
    </source>
</evidence>
<keyword evidence="4" id="KW-0274">FAD</keyword>
<keyword evidence="7" id="KW-0808">Transferase</keyword>
<dbReference type="Pfam" id="PF01756">
    <property type="entry name" value="ACOX"/>
    <property type="match status" value="1"/>
</dbReference>
<dbReference type="GO" id="GO:0055088">
    <property type="term" value="P:lipid homeostasis"/>
    <property type="evidence" value="ECO:0007669"/>
    <property type="project" value="TreeGrafter"/>
</dbReference>
<dbReference type="InterPro" id="IPR036250">
    <property type="entry name" value="AcylCo_DH-like_C"/>
</dbReference>
<dbReference type="Gene3D" id="1.20.140.10">
    <property type="entry name" value="Butyryl-CoA Dehydrogenase, subunit A, domain 3"/>
    <property type="match status" value="2"/>
</dbReference>
<dbReference type="EMBL" id="VUBA01000058">
    <property type="protein sequence ID" value="MPQ84435.1"/>
    <property type="molecule type" value="Genomic_DNA"/>
</dbReference>
<dbReference type="InterPro" id="IPR012258">
    <property type="entry name" value="Acyl-CoA_oxidase"/>
</dbReference>
<comment type="cofactor">
    <cofactor evidence="1">
        <name>FAD</name>
        <dbReference type="ChEBI" id="CHEBI:57692"/>
    </cofactor>
</comment>
<comment type="caution">
    <text evidence="7">The sequence shown here is derived from an EMBL/GenBank/DDBJ whole genome shotgun (WGS) entry which is preliminary data.</text>
</comment>
<dbReference type="Proteomes" id="UP000325438">
    <property type="component" value="Unassembled WGS sequence"/>
</dbReference>
<dbReference type="SUPFAM" id="SSF56645">
    <property type="entry name" value="Acyl-CoA dehydrogenase NM domain-like"/>
    <property type="match status" value="1"/>
</dbReference>